<reference evidence="2" key="1">
    <citation type="submission" date="2024-07" db="EMBL/GenBank/DDBJ databases">
        <title>Two chromosome-level genome assemblies of Korean endemic species Abeliophyllum distichum and Forsythia ovata (Oleaceae).</title>
        <authorList>
            <person name="Jang H."/>
        </authorList>
    </citation>
    <scope>NUCLEOTIDE SEQUENCE [LARGE SCALE GENOMIC DNA]</scope>
</reference>
<keyword evidence="2" id="KW-1185">Reference proteome</keyword>
<evidence type="ECO:0000313" key="1">
    <source>
        <dbReference type="EMBL" id="KAL2529634.1"/>
    </source>
</evidence>
<dbReference type="Proteomes" id="UP001604277">
    <property type="component" value="Unassembled WGS sequence"/>
</dbReference>
<dbReference type="EMBL" id="JBFOLJ010000006">
    <property type="protein sequence ID" value="KAL2529634.1"/>
    <property type="molecule type" value="Genomic_DNA"/>
</dbReference>
<gene>
    <name evidence="1" type="ORF">Fot_22235</name>
</gene>
<accession>A0ABD1UX50</accession>
<protein>
    <submittedName>
        <fullName evidence="1">Uncharacterized protein</fullName>
    </submittedName>
</protein>
<comment type="caution">
    <text evidence="1">The sequence shown here is derived from an EMBL/GenBank/DDBJ whole genome shotgun (WGS) entry which is preliminary data.</text>
</comment>
<sequence length="162" mass="18229">MLPQDKRKRVAECTDEVVGQKKKVSKAGEGLMKNVRKTRQIEKSQCTLPNSTEEEAFVNYARLSDLIPSRTVRGSQIRMPSQAMRGSLIRMPSQAKQGCLVKMHSQAMRGSLINVPSRAMRGSLIGMHVYPRRTQIKLQSGCHMLRSHWEVVVLVLGGMVRL</sequence>
<dbReference type="AlphaFoldDB" id="A0ABD1UX50"/>
<organism evidence="1 2">
    <name type="scientific">Forsythia ovata</name>
    <dbReference type="NCBI Taxonomy" id="205694"/>
    <lineage>
        <taxon>Eukaryota</taxon>
        <taxon>Viridiplantae</taxon>
        <taxon>Streptophyta</taxon>
        <taxon>Embryophyta</taxon>
        <taxon>Tracheophyta</taxon>
        <taxon>Spermatophyta</taxon>
        <taxon>Magnoliopsida</taxon>
        <taxon>eudicotyledons</taxon>
        <taxon>Gunneridae</taxon>
        <taxon>Pentapetalae</taxon>
        <taxon>asterids</taxon>
        <taxon>lamiids</taxon>
        <taxon>Lamiales</taxon>
        <taxon>Oleaceae</taxon>
        <taxon>Forsythieae</taxon>
        <taxon>Forsythia</taxon>
    </lineage>
</organism>
<evidence type="ECO:0000313" key="2">
    <source>
        <dbReference type="Proteomes" id="UP001604277"/>
    </source>
</evidence>
<proteinExistence type="predicted"/>
<name>A0ABD1UX50_9LAMI</name>